<dbReference type="EMBL" id="LFRF01000009">
    <property type="protein sequence ID" value="KND91288.1"/>
    <property type="molecule type" value="Genomic_DNA"/>
</dbReference>
<keyword evidence="3" id="KW-1185">Reference proteome</keyword>
<feature type="compositionally biased region" description="Low complexity" evidence="1">
    <location>
        <begin position="62"/>
        <end position="74"/>
    </location>
</feature>
<evidence type="ECO:0000313" key="3">
    <source>
        <dbReference type="Proteomes" id="UP000036947"/>
    </source>
</evidence>
<sequence length="102" mass="10389">MASPAREAVAAVAPAQGPERRPAAFLSLAPATSSSYPQAPASRAAQAAGNAGPAVPAEPPSRRSSSGSNGSGYRVLKLGPVHWGEHLDDHKEDFHEAAVVLP</sequence>
<evidence type="ECO:0000256" key="1">
    <source>
        <dbReference type="SAM" id="MobiDB-lite"/>
    </source>
</evidence>
<gene>
    <name evidence="2" type="ORF">TOPH_04070</name>
</gene>
<proteinExistence type="predicted"/>
<reference evidence="2 3" key="1">
    <citation type="journal article" date="2015" name="BMC Genomics">
        <title>The genome of the truffle-parasite Tolypocladium ophioglossoides and the evolution of antifungal peptaibiotics.</title>
        <authorList>
            <person name="Quandt C.A."/>
            <person name="Bushley K.E."/>
            <person name="Spatafora J.W."/>
        </authorList>
    </citation>
    <scope>NUCLEOTIDE SEQUENCE [LARGE SCALE GENOMIC DNA]</scope>
    <source>
        <strain evidence="2 3">CBS 100239</strain>
    </source>
</reference>
<dbReference type="Proteomes" id="UP000036947">
    <property type="component" value="Unassembled WGS sequence"/>
</dbReference>
<feature type="compositionally biased region" description="Low complexity" evidence="1">
    <location>
        <begin position="37"/>
        <end position="55"/>
    </location>
</feature>
<feature type="compositionally biased region" description="Low complexity" evidence="1">
    <location>
        <begin position="1"/>
        <end position="15"/>
    </location>
</feature>
<protein>
    <submittedName>
        <fullName evidence="2">Uncharacterized protein</fullName>
    </submittedName>
</protein>
<name>A0A0L0NB09_TOLOC</name>
<feature type="region of interest" description="Disordered" evidence="1">
    <location>
        <begin position="29"/>
        <end position="76"/>
    </location>
</feature>
<organism evidence="2 3">
    <name type="scientific">Tolypocladium ophioglossoides (strain CBS 100239)</name>
    <name type="common">Snaketongue truffleclub</name>
    <name type="synonym">Elaphocordyceps ophioglossoides</name>
    <dbReference type="NCBI Taxonomy" id="1163406"/>
    <lineage>
        <taxon>Eukaryota</taxon>
        <taxon>Fungi</taxon>
        <taxon>Dikarya</taxon>
        <taxon>Ascomycota</taxon>
        <taxon>Pezizomycotina</taxon>
        <taxon>Sordariomycetes</taxon>
        <taxon>Hypocreomycetidae</taxon>
        <taxon>Hypocreales</taxon>
        <taxon>Ophiocordycipitaceae</taxon>
        <taxon>Tolypocladium</taxon>
    </lineage>
</organism>
<accession>A0A0L0NB09</accession>
<feature type="region of interest" description="Disordered" evidence="1">
    <location>
        <begin position="1"/>
        <end position="20"/>
    </location>
</feature>
<evidence type="ECO:0000313" key="2">
    <source>
        <dbReference type="EMBL" id="KND91288.1"/>
    </source>
</evidence>
<comment type="caution">
    <text evidence="2">The sequence shown here is derived from an EMBL/GenBank/DDBJ whole genome shotgun (WGS) entry which is preliminary data.</text>
</comment>
<dbReference type="AlphaFoldDB" id="A0A0L0NB09"/>